<organism evidence="1 2">
    <name type="scientific">Anopheles minimus</name>
    <dbReference type="NCBI Taxonomy" id="112268"/>
    <lineage>
        <taxon>Eukaryota</taxon>
        <taxon>Metazoa</taxon>
        <taxon>Ecdysozoa</taxon>
        <taxon>Arthropoda</taxon>
        <taxon>Hexapoda</taxon>
        <taxon>Insecta</taxon>
        <taxon>Pterygota</taxon>
        <taxon>Neoptera</taxon>
        <taxon>Endopterygota</taxon>
        <taxon>Diptera</taxon>
        <taxon>Nematocera</taxon>
        <taxon>Culicoidea</taxon>
        <taxon>Culicidae</taxon>
        <taxon>Anophelinae</taxon>
        <taxon>Anopheles</taxon>
    </lineage>
</organism>
<dbReference type="AlphaFoldDB" id="A0A182WNV2"/>
<dbReference type="Proteomes" id="UP000075920">
    <property type="component" value="Unassembled WGS sequence"/>
</dbReference>
<proteinExistence type="predicted"/>
<accession>A0A182WNV2</accession>
<keyword evidence="2" id="KW-1185">Reference proteome</keyword>
<name>A0A182WNV2_9DIPT</name>
<protein>
    <submittedName>
        <fullName evidence="1">Uncharacterized protein</fullName>
    </submittedName>
</protein>
<reference evidence="2" key="1">
    <citation type="submission" date="2013-03" db="EMBL/GenBank/DDBJ databases">
        <title>The Genome Sequence of Anopheles minimus MINIMUS1.</title>
        <authorList>
            <consortium name="The Broad Institute Genomics Platform"/>
            <person name="Neafsey D.E."/>
            <person name="Walton C."/>
            <person name="Walker B."/>
            <person name="Young S.K."/>
            <person name="Zeng Q."/>
            <person name="Gargeya S."/>
            <person name="Fitzgerald M."/>
            <person name="Haas B."/>
            <person name="Abouelleil A."/>
            <person name="Allen A.W."/>
            <person name="Alvarado L."/>
            <person name="Arachchi H.M."/>
            <person name="Berlin A.M."/>
            <person name="Chapman S.B."/>
            <person name="Gainer-Dewar J."/>
            <person name="Goldberg J."/>
            <person name="Griggs A."/>
            <person name="Gujja S."/>
            <person name="Hansen M."/>
            <person name="Howarth C."/>
            <person name="Imamovic A."/>
            <person name="Ireland A."/>
            <person name="Larimer J."/>
            <person name="McCowan C."/>
            <person name="Murphy C."/>
            <person name="Pearson M."/>
            <person name="Poon T.W."/>
            <person name="Priest M."/>
            <person name="Roberts A."/>
            <person name="Saif S."/>
            <person name="Shea T."/>
            <person name="Sisk P."/>
            <person name="Sykes S."/>
            <person name="Wortman J."/>
            <person name="Nusbaum C."/>
            <person name="Birren B."/>
        </authorList>
    </citation>
    <scope>NUCLEOTIDE SEQUENCE [LARGE SCALE GENOMIC DNA]</scope>
    <source>
        <strain evidence="2">MINIMUS1</strain>
    </source>
</reference>
<reference evidence="1" key="2">
    <citation type="submission" date="2020-05" db="UniProtKB">
        <authorList>
            <consortium name="EnsemblMetazoa"/>
        </authorList>
    </citation>
    <scope>IDENTIFICATION</scope>
    <source>
        <strain evidence="1">MINIMUS1</strain>
    </source>
</reference>
<evidence type="ECO:0000313" key="1">
    <source>
        <dbReference type="EnsemblMetazoa" id="AMIN014377-PA"/>
    </source>
</evidence>
<sequence length="103" mass="11529">MVKNVVSVYSAALVCGLRSRYLRPLDLIIFFKVRLVSGRIAVRRFACAVCCCTLFRLFHFVRCRLSRCRSSSASFIPFHSAGTSTRDSNLLGDSVCEREGVAM</sequence>
<evidence type="ECO:0000313" key="2">
    <source>
        <dbReference type="Proteomes" id="UP000075920"/>
    </source>
</evidence>
<dbReference type="VEuPathDB" id="VectorBase:AMIN014377"/>
<dbReference type="EnsemblMetazoa" id="AMIN014377-RA">
    <property type="protein sequence ID" value="AMIN014377-PA"/>
    <property type="gene ID" value="AMIN014377"/>
</dbReference>